<feature type="compositionally biased region" description="Basic and acidic residues" evidence="1">
    <location>
        <begin position="63"/>
        <end position="73"/>
    </location>
</feature>
<reference evidence="2 3" key="1">
    <citation type="journal article" date="2015" name="J. Virol.">
        <title>Salmon gill poxvirus, the deepest representative of the Chordopoxvirinae.</title>
        <authorList>
            <person name="Gjessing M.C."/>
            <person name="Yutin N."/>
            <person name="Tengs T."/>
            <person name="Senkevich T."/>
            <person name="Koonin E.V."/>
            <person name="Ronning H.P."/>
            <person name="Alarson M."/>
            <person name="Ylving S."/>
            <person name="Lie K.-I."/>
            <person name="Saure B."/>
            <person name="Tran L."/>
            <person name="Moss B."/>
            <person name="Dale O.B."/>
        </authorList>
    </citation>
    <scope>NUCLEOTIDE SEQUENCE [LARGE SCALE GENOMIC DNA]</scope>
    <source>
        <strain evidence="2">2012-04-F277-L3G</strain>
    </source>
</reference>
<dbReference type="KEGG" id="vg:25392206"/>
<evidence type="ECO:0000313" key="2">
    <source>
        <dbReference type="EMBL" id="AKR04163.1"/>
    </source>
</evidence>
<name>A0A0H4XWE3_9POXV</name>
<keyword evidence="3" id="KW-1185">Reference proteome</keyword>
<proteinExistence type="predicted"/>
<evidence type="ECO:0000313" key="3">
    <source>
        <dbReference type="Proteomes" id="UP000105007"/>
    </source>
</evidence>
<dbReference type="Proteomes" id="UP000105007">
    <property type="component" value="Segment"/>
</dbReference>
<dbReference type="GeneID" id="25392206"/>
<protein>
    <submittedName>
        <fullName evidence="2">Uncharacterized protein</fullName>
    </submittedName>
</protein>
<organism evidence="2 3">
    <name type="scientific">Salmon gill poxvirus</name>
    <dbReference type="NCBI Taxonomy" id="1680908"/>
    <lineage>
        <taxon>Viruses</taxon>
        <taxon>Varidnaviria</taxon>
        <taxon>Bamfordvirae</taxon>
        <taxon>Nucleocytoviricota</taxon>
        <taxon>Pokkesviricetes</taxon>
        <taxon>Chitovirales</taxon>
        <taxon>Poxviridae</taxon>
        <taxon>Chordopoxvirinae</taxon>
        <taxon>Salmonpoxvirus</taxon>
        <taxon>Salmonpoxvirus gillpox</taxon>
        <taxon>Salmon gillpox virus</taxon>
    </lineage>
</organism>
<dbReference type="RefSeq" id="YP_009162411.1">
    <property type="nucleotide sequence ID" value="NC_027707.1"/>
</dbReference>
<evidence type="ECO:0000256" key="1">
    <source>
        <dbReference type="SAM" id="MobiDB-lite"/>
    </source>
</evidence>
<sequence length="108" mass="12320">MKKIIQYPRMSGDLYDTKNGLNGIMSRIHDMANKIPVNKSSFIHVPKKKKQKVSVTTDPSVAEPEHPVISENKKPKKQTLPEGPFTKCIFFTKEIRSTEPEPEPMEIN</sequence>
<accession>A0A0H4XWE3</accession>
<gene>
    <name evidence="2" type="ORF">SGPV039</name>
</gene>
<dbReference type="EMBL" id="KT159937">
    <property type="protein sequence ID" value="AKR04163.1"/>
    <property type="molecule type" value="Genomic_DNA"/>
</dbReference>
<feature type="region of interest" description="Disordered" evidence="1">
    <location>
        <begin position="46"/>
        <end position="83"/>
    </location>
</feature>